<dbReference type="RefSeq" id="XP_070888063.1">
    <property type="nucleotide sequence ID" value="XM_071027338.1"/>
</dbReference>
<evidence type="ECO:0000256" key="1">
    <source>
        <dbReference type="SAM" id="MobiDB-lite"/>
    </source>
</evidence>
<reference evidence="2 3" key="1">
    <citation type="submission" date="2024-07" db="EMBL/GenBank/DDBJ databases">
        <title>Section-level genome sequencing and comparative genomics of Aspergillus sections Usti and Cavernicolus.</title>
        <authorList>
            <consortium name="Lawrence Berkeley National Laboratory"/>
            <person name="Nybo J.L."/>
            <person name="Vesth T.C."/>
            <person name="Theobald S."/>
            <person name="Frisvad J.C."/>
            <person name="Larsen T.O."/>
            <person name="Kjaerboelling I."/>
            <person name="Rothschild-Mancinelli K."/>
            <person name="Lyhne E.K."/>
            <person name="Kogle M.E."/>
            <person name="Barry K."/>
            <person name="Clum A."/>
            <person name="Na H."/>
            <person name="Ledsgaard L."/>
            <person name="Lin J."/>
            <person name="Lipzen A."/>
            <person name="Kuo A."/>
            <person name="Riley R."/>
            <person name="Mondo S."/>
            <person name="Labutti K."/>
            <person name="Haridas S."/>
            <person name="Pangalinan J."/>
            <person name="Salamov A.A."/>
            <person name="Simmons B.A."/>
            <person name="Magnuson J.K."/>
            <person name="Chen J."/>
            <person name="Drula E."/>
            <person name="Henrissat B."/>
            <person name="Wiebenga A."/>
            <person name="Lubbers R.J."/>
            <person name="Gomes A.C."/>
            <person name="Macurrencykelacurrency M.R."/>
            <person name="Stajich J."/>
            <person name="Grigoriev I.V."/>
            <person name="Mortensen U.H."/>
            <person name="De Vries R.P."/>
            <person name="Baker S.E."/>
            <person name="Andersen M.R."/>
        </authorList>
    </citation>
    <scope>NUCLEOTIDE SEQUENCE [LARGE SCALE GENOMIC DNA]</scope>
    <source>
        <strain evidence="2 3">CBS 449.75</strain>
    </source>
</reference>
<evidence type="ECO:0000313" key="3">
    <source>
        <dbReference type="Proteomes" id="UP001610432"/>
    </source>
</evidence>
<gene>
    <name evidence="2" type="ORF">BJX67DRAFT_32136</name>
</gene>
<accession>A0ABR4LY18</accession>
<dbReference type="GeneID" id="98142410"/>
<evidence type="ECO:0000313" key="2">
    <source>
        <dbReference type="EMBL" id="KAL2869084.1"/>
    </source>
</evidence>
<comment type="caution">
    <text evidence="2">The sequence shown here is derived from an EMBL/GenBank/DDBJ whole genome shotgun (WGS) entry which is preliminary data.</text>
</comment>
<proteinExistence type="predicted"/>
<evidence type="ECO:0008006" key="4">
    <source>
        <dbReference type="Google" id="ProtNLM"/>
    </source>
</evidence>
<protein>
    <recommendedName>
        <fullName evidence="4">Secreted protein</fullName>
    </recommendedName>
</protein>
<dbReference type="Proteomes" id="UP001610432">
    <property type="component" value="Unassembled WGS sequence"/>
</dbReference>
<sequence length="143" mass="15601">MHVPGVGRRARWGGIVTLLLGVGHDYRSGAEMTRESLLEGGCFFMGSCKAGVRTGVRCRSNLANDTPVTKTQFWACVGGTFTRVQKTREHFKDTSAHSSILLLSCHCRKNSQKQARPRTKPGTPPALAARSHPRGMFPLHQAG</sequence>
<dbReference type="EMBL" id="JBFXLQ010000011">
    <property type="protein sequence ID" value="KAL2869084.1"/>
    <property type="molecule type" value="Genomic_DNA"/>
</dbReference>
<organism evidence="2 3">
    <name type="scientific">Aspergillus lucknowensis</name>
    <dbReference type="NCBI Taxonomy" id="176173"/>
    <lineage>
        <taxon>Eukaryota</taxon>
        <taxon>Fungi</taxon>
        <taxon>Dikarya</taxon>
        <taxon>Ascomycota</taxon>
        <taxon>Pezizomycotina</taxon>
        <taxon>Eurotiomycetes</taxon>
        <taxon>Eurotiomycetidae</taxon>
        <taxon>Eurotiales</taxon>
        <taxon>Aspergillaceae</taxon>
        <taxon>Aspergillus</taxon>
        <taxon>Aspergillus subgen. Nidulantes</taxon>
    </lineage>
</organism>
<name>A0ABR4LY18_9EURO</name>
<keyword evidence="3" id="KW-1185">Reference proteome</keyword>
<feature type="region of interest" description="Disordered" evidence="1">
    <location>
        <begin position="111"/>
        <end position="143"/>
    </location>
</feature>